<comment type="caution">
    <text evidence="7">The sequence shown here is derived from an EMBL/GenBank/DDBJ whole genome shotgun (WGS) entry which is preliminary data.</text>
</comment>
<evidence type="ECO:0000256" key="3">
    <source>
        <dbReference type="ARBA" id="ARBA00022777"/>
    </source>
</evidence>
<dbReference type="InterPro" id="IPR050187">
    <property type="entry name" value="Lipid_Phosphate_FormReg"/>
</dbReference>
<evidence type="ECO:0000259" key="6">
    <source>
        <dbReference type="PROSITE" id="PS50146"/>
    </source>
</evidence>
<dbReference type="SUPFAM" id="SSF111331">
    <property type="entry name" value="NAD kinase/diacylglycerol kinase-like"/>
    <property type="match status" value="1"/>
</dbReference>
<organism evidence="7 8">
    <name type="scientific">Cyanidiococcus yangmingshanensis</name>
    <dbReference type="NCBI Taxonomy" id="2690220"/>
    <lineage>
        <taxon>Eukaryota</taxon>
        <taxon>Rhodophyta</taxon>
        <taxon>Bangiophyceae</taxon>
        <taxon>Cyanidiales</taxon>
        <taxon>Cyanidiaceae</taxon>
        <taxon>Cyanidiococcus</taxon>
    </lineage>
</organism>
<accession>A0A7J7IPR8</accession>
<feature type="domain" description="DAGKc" evidence="6">
    <location>
        <begin position="1"/>
        <end position="118"/>
    </location>
</feature>
<evidence type="ECO:0000313" key="7">
    <source>
        <dbReference type="EMBL" id="KAF6005122.1"/>
    </source>
</evidence>
<dbReference type="GO" id="GO:0005737">
    <property type="term" value="C:cytoplasm"/>
    <property type="evidence" value="ECO:0007669"/>
    <property type="project" value="TreeGrafter"/>
</dbReference>
<dbReference type="GO" id="GO:0001727">
    <property type="term" value="F:lipid kinase activity"/>
    <property type="evidence" value="ECO:0007669"/>
    <property type="project" value="TreeGrafter"/>
</dbReference>
<dbReference type="InterPro" id="IPR016064">
    <property type="entry name" value="NAD/diacylglycerol_kinase_sf"/>
</dbReference>
<dbReference type="Pfam" id="PF19279">
    <property type="entry name" value="YegS_C"/>
    <property type="match status" value="1"/>
</dbReference>
<dbReference type="PROSITE" id="PS50146">
    <property type="entry name" value="DAGK"/>
    <property type="match status" value="1"/>
</dbReference>
<dbReference type="GO" id="GO:0046512">
    <property type="term" value="P:sphingosine biosynthetic process"/>
    <property type="evidence" value="ECO:0007669"/>
    <property type="project" value="TreeGrafter"/>
</dbReference>
<dbReference type="Gene3D" id="3.40.50.10330">
    <property type="entry name" value="Probable inorganic polyphosphate/atp-NAD kinase, domain 1"/>
    <property type="match status" value="1"/>
</dbReference>
<dbReference type="InterPro" id="IPR045540">
    <property type="entry name" value="YegS/DAGK_C"/>
</dbReference>
<dbReference type="Pfam" id="PF00781">
    <property type="entry name" value="DAGK_cat"/>
    <property type="match status" value="1"/>
</dbReference>
<evidence type="ECO:0000256" key="4">
    <source>
        <dbReference type="ARBA" id="ARBA00022840"/>
    </source>
</evidence>
<name>A0A7J7IPR8_9RHOD</name>
<protein>
    <recommendedName>
        <fullName evidence="6">DAGKc domain-containing protein</fullName>
    </recommendedName>
</protein>
<keyword evidence="2" id="KW-0547">Nucleotide-binding</keyword>
<evidence type="ECO:0000313" key="8">
    <source>
        <dbReference type="Proteomes" id="UP000530660"/>
    </source>
</evidence>
<keyword evidence="1" id="KW-0808">Transferase</keyword>
<keyword evidence="3" id="KW-0418">Kinase</keyword>
<reference evidence="7 8" key="1">
    <citation type="journal article" date="2020" name="J. Phycol.">
        <title>Comparative genome analysis reveals Cyanidiococcus gen. nov., a new extremophilic red algal genus sister to Cyanidioschyzon (Cyanidioschyzonaceae, Rhodophyta).</title>
        <authorList>
            <person name="Liu S.-L."/>
            <person name="Chiang Y.-R."/>
            <person name="Yoon H.S."/>
            <person name="Fu H.-Y."/>
        </authorList>
    </citation>
    <scope>NUCLEOTIDE SEQUENCE [LARGE SCALE GENOMIC DNA]</scope>
    <source>
        <strain evidence="7 8">THAL066</strain>
    </source>
</reference>
<dbReference type="OrthoDB" id="3853857at2759"/>
<evidence type="ECO:0000256" key="5">
    <source>
        <dbReference type="SAM" id="MobiDB-lite"/>
    </source>
</evidence>
<dbReference type="InterPro" id="IPR001206">
    <property type="entry name" value="Diacylglycerol_kinase_cat_dom"/>
</dbReference>
<sequence length="409" mass="45372">MGEKRLFVVINSKCGGKSLRVIQKQWAEVKQCILDAEPTLKIEEYWTQFPGDVPSRAAVFAPGVPVAVVCVGGDGTFHLVANRLYGTEVPTAIVPLGTGNGLAASFGVLDAREAARRIGSLARESANRQELCERSERLDAMHYEIHTAPLKRGRSTSRPAQERRCCAWLLPARIKRTFGTDESAAASSPKSHEQAVDDESMSSESARSASQSSLTDRWNGYAFLSVSIGMIADIDIRTECIRCIGDIRFDLGSIWYILRKRTFSAVVEYRHVFQDSQSDLGWRPADELTETIPLQEYALIVVMNVSHASPKARFAPLARPHDGCIDVIMVPASVSRFRLIRYMLQIESGEHIHDPCCRYFKCSWIRIQLDPPQLVSLDGEARYRVRSVVLEQGGDHLPVVAANRVAVSG</sequence>
<dbReference type="Gene3D" id="2.60.200.40">
    <property type="match status" value="1"/>
</dbReference>
<dbReference type="Proteomes" id="UP000530660">
    <property type="component" value="Unassembled WGS sequence"/>
</dbReference>
<dbReference type="InterPro" id="IPR017438">
    <property type="entry name" value="ATP-NAD_kinase_N"/>
</dbReference>
<dbReference type="GO" id="GO:0016020">
    <property type="term" value="C:membrane"/>
    <property type="evidence" value="ECO:0007669"/>
    <property type="project" value="TreeGrafter"/>
</dbReference>
<evidence type="ECO:0000256" key="2">
    <source>
        <dbReference type="ARBA" id="ARBA00022741"/>
    </source>
</evidence>
<gene>
    <name evidence="7" type="ORF">F1559_000889</name>
</gene>
<proteinExistence type="predicted"/>
<dbReference type="AlphaFoldDB" id="A0A7J7IPR8"/>
<dbReference type="GO" id="GO:0005524">
    <property type="term" value="F:ATP binding"/>
    <property type="evidence" value="ECO:0007669"/>
    <property type="project" value="UniProtKB-KW"/>
</dbReference>
<keyword evidence="8" id="KW-1185">Reference proteome</keyword>
<dbReference type="PANTHER" id="PTHR12358">
    <property type="entry name" value="SPHINGOSINE KINASE"/>
    <property type="match status" value="1"/>
</dbReference>
<dbReference type="PANTHER" id="PTHR12358:SF31">
    <property type="entry name" value="ACYLGLYCEROL KINASE, MITOCHONDRIAL"/>
    <property type="match status" value="1"/>
</dbReference>
<feature type="region of interest" description="Disordered" evidence="5">
    <location>
        <begin position="180"/>
        <end position="209"/>
    </location>
</feature>
<evidence type="ECO:0000256" key="1">
    <source>
        <dbReference type="ARBA" id="ARBA00022679"/>
    </source>
</evidence>
<dbReference type="SMART" id="SM00046">
    <property type="entry name" value="DAGKc"/>
    <property type="match status" value="1"/>
</dbReference>
<dbReference type="EMBL" id="VWRR01000001">
    <property type="protein sequence ID" value="KAF6005122.1"/>
    <property type="molecule type" value="Genomic_DNA"/>
</dbReference>
<keyword evidence="4" id="KW-0067">ATP-binding</keyword>